<comment type="caution">
    <text evidence="4">The sequence shown here is derived from an EMBL/GenBank/DDBJ whole genome shotgun (WGS) entry which is preliminary data.</text>
</comment>
<evidence type="ECO:0000313" key="5">
    <source>
        <dbReference type="Proteomes" id="UP000092504"/>
    </source>
</evidence>
<dbReference type="PROSITE" id="PS50075">
    <property type="entry name" value="CARRIER"/>
    <property type="match status" value="1"/>
</dbReference>
<feature type="domain" description="Carrier" evidence="3">
    <location>
        <begin position="1"/>
        <end position="53"/>
    </location>
</feature>
<evidence type="ECO:0000256" key="1">
    <source>
        <dbReference type="ARBA" id="ARBA00022450"/>
    </source>
</evidence>
<evidence type="ECO:0000313" key="4">
    <source>
        <dbReference type="EMBL" id="OBX36099.1"/>
    </source>
</evidence>
<dbReference type="Pfam" id="PF00550">
    <property type="entry name" value="PP-binding"/>
    <property type="match status" value="1"/>
</dbReference>
<reference evidence="4 5" key="1">
    <citation type="submission" date="2016-06" db="EMBL/GenBank/DDBJ databases">
        <title>Genome sequence of halotolerant plant growth promoting strain of Halomonas elongata HEK1 isolated from salterns of Rann of Kutch, Gujarat, India.</title>
        <authorList>
            <person name="Gaba S."/>
            <person name="Singh R.N."/>
            <person name="Abrol S."/>
            <person name="Kaushik R."/>
            <person name="Saxena A.K."/>
        </authorList>
    </citation>
    <scope>NUCLEOTIDE SEQUENCE [LARGE SCALE GENOMIC DNA]</scope>
    <source>
        <strain evidence="4 5">HEK1</strain>
    </source>
</reference>
<evidence type="ECO:0000256" key="2">
    <source>
        <dbReference type="ARBA" id="ARBA00022553"/>
    </source>
</evidence>
<evidence type="ECO:0000259" key="3">
    <source>
        <dbReference type="PROSITE" id="PS50075"/>
    </source>
</evidence>
<dbReference type="InterPro" id="IPR006162">
    <property type="entry name" value="Ppantetheine_attach_site"/>
</dbReference>
<dbReference type="PROSITE" id="PS00012">
    <property type="entry name" value="PHOSPHOPANTETHEINE"/>
    <property type="match status" value="1"/>
</dbReference>
<keyword evidence="1" id="KW-0596">Phosphopantetheine</keyword>
<keyword evidence="2" id="KW-0597">Phosphoprotein</keyword>
<proteinExistence type="predicted"/>
<dbReference type="AlphaFoldDB" id="A0A1B8P1K7"/>
<dbReference type="Gene3D" id="1.10.1200.10">
    <property type="entry name" value="ACP-like"/>
    <property type="match status" value="1"/>
</dbReference>
<protein>
    <submittedName>
        <fullName evidence="4">Isochorismatase</fullName>
        <ecNumber evidence="4">3.3.2.1</ecNumber>
    </submittedName>
</protein>
<dbReference type="Proteomes" id="UP000092504">
    <property type="component" value="Unassembled WGS sequence"/>
</dbReference>
<dbReference type="InterPro" id="IPR036736">
    <property type="entry name" value="ACP-like_sf"/>
</dbReference>
<dbReference type="SUPFAM" id="SSF47336">
    <property type="entry name" value="ACP-like"/>
    <property type="match status" value="1"/>
</dbReference>
<organism evidence="4 5">
    <name type="scientific">Halomonas elongata</name>
    <dbReference type="NCBI Taxonomy" id="2746"/>
    <lineage>
        <taxon>Bacteria</taxon>
        <taxon>Pseudomonadati</taxon>
        <taxon>Pseudomonadota</taxon>
        <taxon>Gammaproteobacteria</taxon>
        <taxon>Oceanospirillales</taxon>
        <taxon>Halomonadaceae</taxon>
        <taxon>Halomonas</taxon>
    </lineage>
</organism>
<keyword evidence="4" id="KW-0378">Hydrolase</keyword>
<gene>
    <name evidence="4" type="primary">entB</name>
    <name evidence="4" type="ORF">A8U91_00435</name>
</gene>
<accession>A0A1B8P1K7</accession>
<name>A0A1B8P1K7_HALEL</name>
<dbReference type="PATRIC" id="fig|2746.7.peg.448"/>
<dbReference type="EMBL" id="MAJD01000001">
    <property type="protein sequence ID" value="OBX36099.1"/>
    <property type="molecule type" value="Genomic_DNA"/>
</dbReference>
<dbReference type="EC" id="3.3.2.1" evidence="4"/>
<dbReference type="InterPro" id="IPR009081">
    <property type="entry name" value="PP-bd_ACP"/>
</dbReference>
<sequence length="56" mass="6323">MAADENLLDYGLDSLQVMNLVAELKTLGVTLSFEELTRTPTLEAWWTLIEQKRLAA</sequence>
<dbReference type="GO" id="GO:0008908">
    <property type="term" value="F:isochorismatase activity"/>
    <property type="evidence" value="ECO:0007669"/>
    <property type="project" value="UniProtKB-EC"/>
</dbReference>